<keyword evidence="3" id="KW-1185">Reference proteome</keyword>
<dbReference type="RefSeq" id="WP_342946612.1">
    <property type="nucleotide sequence ID" value="NZ_JAYMRV010000002.1"/>
</dbReference>
<dbReference type="Proteomes" id="UP001489897">
    <property type="component" value="Unassembled WGS sequence"/>
</dbReference>
<name>A0ABU9RMR1_9BURK</name>
<dbReference type="EMBL" id="JAYMRV010000002">
    <property type="protein sequence ID" value="MEM5421305.1"/>
    <property type="molecule type" value="Genomic_DNA"/>
</dbReference>
<reference evidence="2 3" key="1">
    <citation type="submission" date="2024-01" db="EMBL/GenBank/DDBJ databases">
        <title>The diversity of rhizobia nodulating Mimosa spp. in eleven states of Brazil covering several biomes is determined by host plant, location, and edaphic factors.</title>
        <authorList>
            <person name="Rouws L."/>
            <person name="Barauna A."/>
            <person name="Beukes C."/>
            <person name="De Faria S.M."/>
            <person name="Gross E."/>
            <person name="Dos Reis Junior F.B."/>
            <person name="Simon M."/>
            <person name="Maluk M."/>
            <person name="Odee D.W."/>
            <person name="Kenicer G."/>
            <person name="Young J.P.W."/>
            <person name="Reis V.M."/>
            <person name="Zilli J."/>
            <person name="James E.K."/>
        </authorList>
    </citation>
    <scope>NUCLEOTIDE SEQUENCE [LARGE SCALE GENOMIC DNA]</scope>
    <source>
        <strain evidence="2 3">JPY167</strain>
    </source>
</reference>
<organism evidence="2 3">
    <name type="scientific">Paraburkholderia ferrariae</name>
    <dbReference type="NCBI Taxonomy" id="386056"/>
    <lineage>
        <taxon>Bacteria</taxon>
        <taxon>Pseudomonadati</taxon>
        <taxon>Pseudomonadota</taxon>
        <taxon>Betaproteobacteria</taxon>
        <taxon>Burkholderiales</taxon>
        <taxon>Burkholderiaceae</taxon>
        <taxon>Paraburkholderia</taxon>
    </lineage>
</organism>
<feature type="region of interest" description="Disordered" evidence="1">
    <location>
        <begin position="1"/>
        <end position="35"/>
    </location>
</feature>
<gene>
    <name evidence="2" type="ORF">VSR73_09565</name>
</gene>
<sequence length="89" mass="10007">MAEAKERGPAHGGPKGGDTTARVGPDRRSPFSSPQALEAWFEAQIARELKRCRAAMNEDDWQEHREWIEVNARASLRDALERYVTWGGA</sequence>
<comment type="caution">
    <text evidence="2">The sequence shown here is derived from an EMBL/GenBank/DDBJ whole genome shotgun (WGS) entry which is preliminary data.</text>
</comment>
<evidence type="ECO:0000313" key="2">
    <source>
        <dbReference type="EMBL" id="MEM5421305.1"/>
    </source>
</evidence>
<accession>A0ABU9RMR1</accession>
<proteinExistence type="predicted"/>
<evidence type="ECO:0000256" key="1">
    <source>
        <dbReference type="SAM" id="MobiDB-lite"/>
    </source>
</evidence>
<evidence type="ECO:0000313" key="3">
    <source>
        <dbReference type="Proteomes" id="UP001489897"/>
    </source>
</evidence>
<protein>
    <submittedName>
        <fullName evidence="2">Uncharacterized protein</fullName>
    </submittedName>
</protein>